<keyword evidence="6" id="KW-1185">Reference proteome</keyword>
<protein>
    <submittedName>
        <fullName evidence="5">Helix-turn-helix domain-containing protein</fullName>
    </submittedName>
</protein>
<comment type="caution">
    <text evidence="5">The sequence shown here is derived from an EMBL/GenBank/DDBJ whole genome shotgun (WGS) entry which is preliminary data.</text>
</comment>
<dbReference type="Gene3D" id="1.10.10.10">
    <property type="entry name" value="Winged helix-like DNA-binding domain superfamily/Winged helix DNA-binding domain"/>
    <property type="match status" value="1"/>
</dbReference>
<feature type="domain" description="HVO-0513-like N-terminal" evidence="4">
    <location>
        <begin position="8"/>
        <end position="77"/>
    </location>
</feature>
<feature type="domain" description="HTH bat-type" evidence="3">
    <location>
        <begin position="89"/>
        <end position="141"/>
    </location>
</feature>
<gene>
    <name evidence="5" type="ORF">ACFQRB_12325</name>
</gene>
<name>A0ABD5XPN0_9EURY</name>
<sequence>MPIDDRSCYCLIEGRAPAESRALWEHFTRGSLMTVPPVEWNDDGSSTVTLVGTEADVQAAVAAVPGDIRVDVERVGRGRIDRPDAGDALTDRQREALATAVDLGYYDTPRGATIADVAAALGRSRSTVGEHLQRAEATVITRLFE</sequence>
<keyword evidence="2" id="KW-0804">Transcription</keyword>
<dbReference type="Proteomes" id="UP001596368">
    <property type="component" value="Unassembled WGS sequence"/>
</dbReference>
<evidence type="ECO:0000313" key="6">
    <source>
        <dbReference type="Proteomes" id="UP001596368"/>
    </source>
</evidence>
<dbReference type="Pfam" id="PF24278">
    <property type="entry name" value="HVO_0513_N"/>
    <property type="match status" value="1"/>
</dbReference>
<proteinExistence type="predicted"/>
<evidence type="ECO:0000313" key="5">
    <source>
        <dbReference type="EMBL" id="MFC7137033.1"/>
    </source>
</evidence>
<dbReference type="EMBL" id="JBHSZG010000001">
    <property type="protein sequence ID" value="MFC7137033.1"/>
    <property type="molecule type" value="Genomic_DNA"/>
</dbReference>
<evidence type="ECO:0000259" key="4">
    <source>
        <dbReference type="Pfam" id="PF24278"/>
    </source>
</evidence>
<dbReference type="PANTHER" id="PTHR34236">
    <property type="entry name" value="DIMETHYL SULFOXIDE REDUCTASE TRANSCRIPTIONAL ACTIVATOR"/>
    <property type="match status" value="1"/>
</dbReference>
<evidence type="ECO:0000259" key="3">
    <source>
        <dbReference type="Pfam" id="PF04967"/>
    </source>
</evidence>
<dbReference type="InterPro" id="IPR056493">
    <property type="entry name" value="HVO_0513_N"/>
</dbReference>
<dbReference type="PANTHER" id="PTHR34236:SF1">
    <property type="entry name" value="DIMETHYL SULFOXIDE REDUCTASE TRANSCRIPTIONAL ACTIVATOR"/>
    <property type="match status" value="1"/>
</dbReference>
<dbReference type="Pfam" id="PF04967">
    <property type="entry name" value="HTH_10"/>
    <property type="match status" value="1"/>
</dbReference>
<evidence type="ECO:0000256" key="2">
    <source>
        <dbReference type="ARBA" id="ARBA00023163"/>
    </source>
</evidence>
<accession>A0ABD5XPN0</accession>
<reference evidence="5 6" key="1">
    <citation type="journal article" date="2019" name="Int. J. Syst. Evol. Microbiol.">
        <title>The Global Catalogue of Microorganisms (GCM) 10K type strain sequencing project: providing services to taxonomists for standard genome sequencing and annotation.</title>
        <authorList>
            <consortium name="The Broad Institute Genomics Platform"/>
            <consortium name="The Broad Institute Genome Sequencing Center for Infectious Disease"/>
            <person name="Wu L."/>
            <person name="Ma J."/>
        </authorList>
    </citation>
    <scope>NUCLEOTIDE SEQUENCE [LARGE SCALE GENOMIC DNA]</scope>
    <source>
        <strain evidence="5 6">DT92</strain>
    </source>
</reference>
<keyword evidence="1" id="KW-0805">Transcription regulation</keyword>
<dbReference type="AlphaFoldDB" id="A0ABD5XPN0"/>
<dbReference type="InterPro" id="IPR007050">
    <property type="entry name" value="HTH_bacterioopsin"/>
</dbReference>
<dbReference type="InterPro" id="IPR036388">
    <property type="entry name" value="WH-like_DNA-bd_sf"/>
</dbReference>
<evidence type="ECO:0000256" key="1">
    <source>
        <dbReference type="ARBA" id="ARBA00023015"/>
    </source>
</evidence>
<organism evidence="5 6">
    <name type="scientific">Halobaculum litoreum</name>
    <dbReference type="NCBI Taxonomy" id="3031998"/>
    <lineage>
        <taxon>Archaea</taxon>
        <taxon>Methanobacteriati</taxon>
        <taxon>Methanobacteriota</taxon>
        <taxon>Stenosarchaea group</taxon>
        <taxon>Halobacteria</taxon>
        <taxon>Halobacteriales</taxon>
        <taxon>Haloferacaceae</taxon>
        <taxon>Halobaculum</taxon>
    </lineage>
</organism>